<dbReference type="InterPro" id="IPR006780">
    <property type="entry name" value="YABBY"/>
</dbReference>
<feature type="domain" description="YABBY protein C-terminal" evidence="7">
    <location>
        <begin position="103"/>
        <end position="156"/>
    </location>
</feature>
<dbReference type="Proteomes" id="UP000317650">
    <property type="component" value="Chromosome 1"/>
</dbReference>
<evidence type="ECO:0000259" key="8">
    <source>
        <dbReference type="Pfam" id="PF24868"/>
    </source>
</evidence>
<comment type="subcellular location">
    <subcellularLocation>
        <location evidence="1">Nucleus</location>
    </subcellularLocation>
</comment>
<dbReference type="GO" id="GO:0010158">
    <property type="term" value="P:abaxial cell fate specification"/>
    <property type="evidence" value="ECO:0007669"/>
    <property type="project" value="TreeGrafter"/>
</dbReference>
<keyword evidence="5" id="KW-0862">Zinc</keyword>
<evidence type="ECO:0000313" key="10">
    <source>
        <dbReference type="Proteomes" id="UP000317650"/>
    </source>
</evidence>
<dbReference type="PANTHER" id="PTHR31675:SF30">
    <property type="entry name" value="AXIAL REGULATOR YABBY 2-RELATED"/>
    <property type="match status" value="1"/>
</dbReference>
<dbReference type="STRING" id="52838.A0A4S8JJC2"/>
<keyword evidence="3" id="KW-0479">Metal-binding</keyword>
<name>A0A4S8JJC2_MUSBA</name>
<keyword evidence="10" id="KW-1185">Reference proteome</keyword>
<protein>
    <submittedName>
        <fullName evidence="9">Uncharacterized protein</fullName>
    </submittedName>
</protein>
<comment type="caution">
    <text evidence="9">The sequence shown here is derived from an EMBL/GenBank/DDBJ whole genome shotgun (WGS) entry which is preliminary data.</text>
</comment>
<evidence type="ECO:0000256" key="1">
    <source>
        <dbReference type="ARBA" id="ARBA00004123"/>
    </source>
</evidence>
<evidence type="ECO:0000256" key="2">
    <source>
        <dbReference type="ARBA" id="ARBA00010325"/>
    </source>
</evidence>
<feature type="domain" description="YABBY N-terminal" evidence="8">
    <location>
        <begin position="2"/>
        <end position="60"/>
    </location>
</feature>
<dbReference type="PANTHER" id="PTHR31675">
    <property type="entry name" value="PROTEIN YABBY 6-RELATED"/>
    <property type="match status" value="1"/>
</dbReference>
<dbReference type="AlphaFoldDB" id="A0A4S8JJC2"/>
<dbReference type="EMBL" id="PYDT01000004">
    <property type="protein sequence ID" value="THU62101.1"/>
    <property type="molecule type" value="Genomic_DNA"/>
</dbReference>
<dbReference type="GO" id="GO:0008270">
    <property type="term" value="F:zinc ion binding"/>
    <property type="evidence" value="ECO:0007669"/>
    <property type="project" value="UniProtKB-KW"/>
</dbReference>
<evidence type="ECO:0000256" key="5">
    <source>
        <dbReference type="ARBA" id="ARBA00022833"/>
    </source>
</evidence>
<evidence type="ECO:0000256" key="6">
    <source>
        <dbReference type="ARBA" id="ARBA00023242"/>
    </source>
</evidence>
<dbReference type="Pfam" id="PF24868">
    <property type="entry name" value="YABBY_N"/>
    <property type="match status" value="1"/>
</dbReference>
<dbReference type="Pfam" id="PF04690">
    <property type="entry name" value="YABBY"/>
    <property type="match status" value="1"/>
</dbReference>
<dbReference type="Gene3D" id="1.10.30.10">
    <property type="entry name" value="High mobility group box domain"/>
    <property type="match status" value="1"/>
</dbReference>
<evidence type="ECO:0000256" key="3">
    <source>
        <dbReference type="ARBA" id="ARBA00022723"/>
    </source>
</evidence>
<keyword evidence="6" id="KW-0539">Nucleus</keyword>
<dbReference type="InterPro" id="IPR056776">
    <property type="entry name" value="YABBY_N"/>
</dbReference>
<gene>
    <name evidence="9" type="ORF">C4D60_Mb01t01610</name>
</gene>
<proteinExistence type="inferred from homology"/>
<dbReference type="GO" id="GO:0005634">
    <property type="term" value="C:nucleus"/>
    <property type="evidence" value="ECO:0007669"/>
    <property type="project" value="UniProtKB-SubCell"/>
</dbReference>
<dbReference type="InterPro" id="IPR056775">
    <property type="entry name" value="YABBY_C"/>
</dbReference>
<accession>A0A4S8JJC2</accession>
<dbReference type="SUPFAM" id="SSF47095">
    <property type="entry name" value="HMG-box"/>
    <property type="match status" value="1"/>
</dbReference>
<organism evidence="9 10">
    <name type="scientific">Musa balbisiana</name>
    <name type="common">Banana</name>
    <dbReference type="NCBI Taxonomy" id="52838"/>
    <lineage>
        <taxon>Eukaryota</taxon>
        <taxon>Viridiplantae</taxon>
        <taxon>Streptophyta</taxon>
        <taxon>Embryophyta</taxon>
        <taxon>Tracheophyta</taxon>
        <taxon>Spermatophyta</taxon>
        <taxon>Magnoliopsida</taxon>
        <taxon>Liliopsida</taxon>
        <taxon>Zingiberales</taxon>
        <taxon>Musaceae</taxon>
        <taxon>Musa</taxon>
    </lineage>
</organism>
<evidence type="ECO:0000256" key="4">
    <source>
        <dbReference type="ARBA" id="ARBA00022771"/>
    </source>
</evidence>
<comment type="similarity">
    <text evidence="2">Belongs to the YABBY family.</text>
</comment>
<reference evidence="9 10" key="1">
    <citation type="journal article" date="2019" name="Nat. Plants">
        <title>Genome sequencing of Musa balbisiana reveals subgenome evolution and function divergence in polyploid bananas.</title>
        <authorList>
            <person name="Yao X."/>
        </authorList>
    </citation>
    <scope>NUCLEOTIDE SEQUENCE [LARGE SCALE GENOMIC DNA]</scope>
    <source>
        <strain evidence="10">cv. DH-PKW</strain>
        <tissue evidence="9">Leaves</tissue>
    </source>
</reference>
<evidence type="ECO:0000259" key="7">
    <source>
        <dbReference type="Pfam" id="PF04690"/>
    </source>
</evidence>
<dbReference type="InterPro" id="IPR036910">
    <property type="entry name" value="HMG_box_dom_sf"/>
</dbReference>
<sequence length="166" mass="18633">MSTQQVCYVHCSFCNTILVVNIPCDNLFDNVTVQCENCANMLSVNFGAQFQRLLPLQDVQHHSIGGSQGLHMDCGSSSKCAGIDTMNSTKSIKQQMLRVRTAAAAAGKRRRVPSVYNRFIKEEIRRLKARNPDISHREAFSTAAKNWAHLPRIHFGQSVEGNQQLW</sequence>
<keyword evidence="4" id="KW-0863">Zinc-finger</keyword>
<evidence type="ECO:0000313" key="9">
    <source>
        <dbReference type="EMBL" id="THU62101.1"/>
    </source>
</evidence>